<dbReference type="AlphaFoldDB" id="A0A0C4WLL4"/>
<feature type="compositionally biased region" description="Polar residues" evidence="1">
    <location>
        <begin position="217"/>
        <end position="226"/>
    </location>
</feature>
<dbReference type="HOGENOM" id="CLU_968562_0_0_6"/>
<feature type="compositionally biased region" description="Low complexity" evidence="1">
    <location>
        <begin position="204"/>
        <end position="216"/>
    </location>
</feature>
<accession>A0A0C4WLL4</accession>
<keyword evidence="3" id="KW-1185">Reference proteome</keyword>
<dbReference type="Proteomes" id="UP000068210">
    <property type="component" value="Plasmid pAcX50e"/>
</dbReference>
<dbReference type="EMBL" id="CP010420">
    <property type="protein sequence ID" value="AJE23658.1"/>
    <property type="molecule type" value="Genomic_DNA"/>
</dbReference>
<evidence type="ECO:0000313" key="3">
    <source>
        <dbReference type="Proteomes" id="UP000068210"/>
    </source>
</evidence>
<evidence type="ECO:0000313" key="2">
    <source>
        <dbReference type="EMBL" id="AJE23658.1"/>
    </source>
</evidence>
<organism evidence="2 3">
    <name type="scientific">Azotobacter chroococcum NCIMB 8003</name>
    <dbReference type="NCBI Taxonomy" id="1328314"/>
    <lineage>
        <taxon>Bacteria</taxon>
        <taxon>Pseudomonadati</taxon>
        <taxon>Pseudomonadota</taxon>
        <taxon>Gammaproteobacteria</taxon>
        <taxon>Pseudomonadales</taxon>
        <taxon>Pseudomonadaceae</taxon>
        <taxon>Azotobacter</taxon>
    </lineage>
</organism>
<reference evidence="2 3" key="1">
    <citation type="journal article" date="2015" name="PLoS ONE">
        <title>Azotobacter Genomes: The Genome of Azotobacter chroococcum NCIMB 8003 (ATCC 4412).</title>
        <authorList>
            <person name="Robson R.L."/>
            <person name="Jones R."/>
            <person name="Robson R.M."/>
            <person name="Schwartz A."/>
            <person name="Richardson T.H."/>
        </authorList>
    </citation>
    <scope>NUCLEOTIDE SEQUENCE [LARGE SCALE GENOMIC DNA]</scope>
    <source>
        <strain evidence="2 3">NCIMB 8003</strain>
        <plasmid evidence="3">Plasmid pAcX50e</plasmid>
    </source>
</reference>
<sequence>MRDQRHGIDRLAIRLRVQRGVAVEVGFQAGRAGEGQLDVFGLGQRPQPQFLGRTHREVPRLKNSGWYGRSTCRKSPAMPAPLHPCLVGLCAWLAVPALAGDASVPQTRQEHIHQQGHRVMPFVLGRTLHVFRMTETGSSMRVVLRDAGAKDQLPLIQRHLLHMTARFSSGDFSVPASLHGEQMPGLKELEAGASRMKIAYAPLPKAAKSASKPATSRWSPRSTAGSAPSCPSMGRMRWWSEGASQRTSGGAVAPIPGRAEDADACRVSAGLWRPLGSCREPPRRRAR</sequence>
<feature type="region of interest" description="Disordered" evidence="1">
    <location>
        <begin position="204"/>
        <end position="235"/>
    </location>
</feature>
<dbReference type="KEGG" id="acx:Achr_e670"/>
<proteinExistence type="predicted"/>
<protein>
    <submittedName>
        <fullName evidence="2">Uncharacterized protein</fullName>
    </submittedName>
</protein>
<evidence type="ECO:0000256" key="1">
    <source>
        <dbReference type="SAM" id="MobiDB-lite"/>
    </source>
</evidence>
<keyword evidence="2" id="KW-0614">Plasmid</keyword>
<geneLocation type="plasmid" evidence="2 3">
    <name>pAcX50e</name>
</geneLocation>
<gene>
    <name evidence="2" type="ORF">Achr_e670</name>
</gene>
<name>A0A0C4WLL4_9GAMM</name>